<evidence type="ECO:0000256" key="1">
    <source>
        <dbReference type="ARBA" id="ARBA00007734"/>
    </source>
</evidence>
<name>A0A4R9GB90_9LEPT</name>
<feature type="compositionally biased region" description="Basic and acidic residues" evidence="2">
    <location>
        <begin position="23"/>
        <end position="43"/>
    </location>
</feature>
<proteinExistence type="inferred from homology"/>
<dbReference type="OrthoDB" id="9815002at2"/>
<feature type="compositionally biased region" description="Basic and acidic residues" evidence="2">
    <location>
        <begin position="50"/>
        <end position="63"/>
    </location>
</feature>
<accession>A0A4R9GB90</accession>
<dbReference type="PANTHER" id="PTHR37423:SF2">
    <property type="entry name" value="MEMBRANE-BOUND LYTIC MUREIN TRANSGLYCOSYLASE C"/>
    <property type="match status" value="1"/>
</dbReference>
<comment type="similarity">
    <text evidence="1">Belongs to the transglycosylase Slt family.</text>
</comment>
<dbReference type="CDD" id="cd00254">
    <property type="entry name" value="LT-like"/>
    <property type="match status" value="1"/>
</dbReference>
<reference evidence="4" key="1">
    <citation type="journal article" date="2019" name="PLoS Negl. Trop. Dis.">
        <title>Revisiting the worldwide diversity of Leptospira species in the environment.</title>
        <authorList>
            <person name="Vincent A.T."/>
            <person name="Schiettekatte O."/>
            <person name="Bourhy P."/>
            <person name="Veyrier F.J."/>
            <person name="Picardeau M."/>
        </authorList>
    </citation>
    <scope>NUCLEOTIDE SEQUENCE [LARGE SCALE GENOMIC DNA]</scope>
    <source>
        <strain evidence="4">SSW15</strain>
    </source>
</reference>
<dbReference type="AlphaFoldDB" id="A0A4R9GB90"/>
<dbReference type="EMBL" id="RQET01000009">
    <property type="protein sequence ID" value="TGK09028.1"/>
    <property type="molecule type" value="Genomic_DNA"/>
</dbReference>
<comment type="caution">
    <text evidence="4">The sequence shown here is derived from an EMBL/GenBank/DDBJ whole genome shotgun (WGS) entry which is preliminary data.</text>
</comment>
<protein>
    <submittedName>
        <fullName evidence="4">Lytic transglycosylase domain-containing protein</fullName>
    </submittedName>
</protein>
<dbReference type="PANTHER" id="PTHR37423">
    <property type="entry name" value="SOLUBLE LYTIC MUREIN TRANSGLYCOSYLASE-RELATED"/>
    <property type="match status" value="1"/>
</dbReference>
<feature type="region of interest" description="Disordered" evidence="2">
    <location>
        <begin position="23"/>
        <end position="63"/>
    </location>
</feature>
<dbReference type="SUPFAM" id="SSF53955">
    <property type="entry name" value="Lysozyme-like"/>
    <property type="match status" value="1"/>
</dbReference>
<dbReference type="InterPro" id="IPR023346">
    <property type="entry name" value="Lysozyme-like_dom_sf"/>
</dbReference>
<dbReference type="InterPro" id="IPR008258">
    <property type="entry name" value="Transglycosylase_SLT_dom_1"/>
</dbReference>
<sequence length="193" mass="21192">MKLTDLAAFQTILGRIEEIRSIPEKFSPREATSKPKEENRSDASEPFSELLDRQKEAASSRENLKGDWENLGLSGFIRQQAEINGLDPNLVKSVIRAESGFQTDAVSSKGAQGLMQLMPSTAELLGVEDPLDPAENIAGGTKFLGDLVRKFGNTDLALAAYNAGPGAVEKYKGIPPYKETKDYVKKVNRYWKG</sequence>
<feature type="domain" description="Transglycosylase SLT" evidence="3">
    <location>
        <begin position="77"/>
        <end position="182"/>
    </location>
</feature>
<organism evidence="4 5">
    <name type="scientific">Leptospira fletcheri</name>
    <dbReference type="NCBI Taxonomy" id="2484981"/>
    <lineage>
        <taxon>Bacteria</taxon>
        <taxon>Pseudomonadati</taxon>
        <taxon>Spirochaetota</taxon>
        <taxon>Spirochaetia</taxon>
        <taxon>Leptospirales</taxon>
        <taxon>Leptospiraceae</taxon>
        <taxon>Leptospira</taxon>
    </lineage>
</organism>
<evidence type="ECO:0000313" key="5">
    <source>
        <dbReference type="Proteomes" id="UP000298458"/>
    </source>
</evidence>
<dbReference type="Gene3D" id="1.10.530.10">
    <property type="match status" value="1"/>
</dbReference>
<dbReference type="Proteomes" id="UP000298458">
    <property type="component" value="Unassembled WGS sequence"/>
</dbReference>
<keyword evidence="5" id="KW-1185">Reference proteome</keyword>
<gene>
    <name evidence="4" type="ORF">EHO60_13495</name>
</gene>
<dbReference type="Pfam" id="PF01464">
    <property type="entry name" value="SLT"/>
    <property type="match status" value="1"/>
</dbReference>
<dbReference type="RefSeq" id="WP_135768714.1">
    <property type="nucleotide sequence ID" value="NZ_RQET01000009.1"/>
</dbReference>
<evidence type="ECO:0000256" key="2">
    <source>
        <dbReference type="SAM" id="MobiDB-lite"/>
    </source>
</evidence>
<evidence type="ECO:0000313" key="4">
    <source>
        <dbReference type="EMBL" id="TGK09028.1"/>
    </source>
</evidence>
<evidence type="ECO:0000259" key="3">
    <source>
        <dbReference type="Pfam" id="PF01464"/>
    </source>
</evidence>